<feature type="domain" description="RNA polymerase sigma-70 region 3" evidence="5">
    <location>
        <begin position="124"/>
        <end position="173"/>
    </location>
</feature>
<dbReference type="InterPro" id="IPR007624">
    <property type="entry name" value="RNA_pol_sigma70_r3"/>
</dbReference>
<evidence type="ECO:0000256" key="4">
    <source>
        <dbReference type="ARBA" id="ARBA00023163"/>
    </source>
</evidence>
<dbReference type="SUPFAM" id="SSF88659">
    <property type="entry name" value="Sigma3 and sigma4 domains of RNA polymerase sigma factors"/>
    <property type="match status" value="2"/>
</dbReference>
<dbReference type="Pfam" id="PF04539">
    <property type="entry name" value="Sigma70_r3"/>
    <property type="match status" value="1"/>
</dbReference>
<reference evidence="9" key="1">
    <citation type="submission" date="2023-07" db="EMBL/GenBank/DDBJ databases">
        <authorList>
            <person name="Deng Y."/>
            <person name="Zhang Y.-Q."/>
        </authorList>
    </citation>
    <scope>NUCLEOTIDE SEQUENCE [LARGE SCALE GENOMIC DNA]</scope>
    <source>
        <strain evidence="9">CPCC 205710</strain>
    </source>
</reference>
<accession>A0ABT2MGJ6</accession>
<evidence type="ECO:0000256" key="1">
    <source>
        <dbReference type="ARBA" id="ARBA00023015"/>
    </source>
</evidence>
<dbReference type="Gene3D" id="1.10.10.10">
    <property type="entry name" value="Winged helix-like DNA-binding domain superfamily/Winged helix DNA-binding domain"/>
    <property type="match status" value="2"/>
</dbReference>
<dbReference type="EMBL" id="JAODWD010000006">
    <property type="protein sequence ID" value="MCT7661414.1"/>
    <property type="molecule type" value="Genomic_DNA"/>
</dbReference>
<dbReference type="NCBIfam" id="TIGR02980">
    <property type="entry name" value="SigBFG"/>
    <property type="match status" value="1"/>
</dbReference>
<dbReference type="SUPFAM" id="SSF88946">
    <property type="entry name" value="Sigma2 domain of RNA polymerase sigma factors"/>
    <property type="match status" value="1"/>
</dbReference>
<dbReference type="NCBIfam" id="NF005514">
    <property type="entry name" value="PRK07122.1"/>
    <property type="match status" value="1"/>
</dbReference>
<name>A0ABT2MGJ6_9MYCO</name>
<organism evidence="8 9">
    <name type="scientific">Mycobacterium deserti</name>
    <dbReference type="NCBI Taxonomy" id="2978347"/>
    <lineage>
        <taxon>Bacteria</taxon>
        <taxon>Bacillati</taxon>
        <taxon>Actinomycetota</taxon>
        <taxon>Actinomycetes</taxon>
        <taxon>Mycobacteriales</taxon>
        <taxon>Mycobacteriaceae</taxon>
        <taxon>Mycobacterium</taxon>
    </lineage>
</organism>
<dbReference type="InterPro" id="IPR014322">
    <property type="entry name" value="RNA_pol_sigma-B/F/G"/>
</dbReference>
<dbReference type="InterPro" id="IPR036388">
    <property type="entry name" value="WH-like_DNA-bd_sf"/>
</dbReference>
<dbReference type="Proteomes" id="UP001206639">
    <property type="component" value="Unassembled WGS sequence"/>
</dbReference>
<dbReference type="InterPro" id="IPR007627">
    <property type="entry name" value="RNA_pol_sigma70_r2"/>
</dbReference>
<keyword evidence="9" id="KW-1185">Reference proteome</keyword>
<dbReference type="InterPro" id="IPR014284">
    <property type="entry name" value="RNA_pol_sigma-70_dom"/>
</dbReference>
<dbReference type="PANTHER" id="PTHR30385:SF4">
    <property type="entry name" value="RNA POLYMERASE SIGMA-E FACTOR"/>
    <property type="match status" value="1"/>
</dbReference>
<dbReference type="RefSeq" id="WP_260995477.1">
    <property type="nucleotide sequence ID" value="NZ_JAODWD010000006.1"/>
</dbReference>
<dbReference type="Gene3D" id="1.20.120.1810">
    <property type="match status" value="1"/>
</dbReference>
<proteinExistence type="predicted"/>
<dbReference type="Pfam" id="PF04542">
    <property type="entry name" value="Sigma70_r2"/>
    <property type="match status" value="1"/>
</dbReference>
<evidence type="ECO:0000313" key="9">
    <source>
        <dbReference type="Proteomes" id="UP001206639"/>
    </source>
</evidence>
<dbReference type="CDD" id="cd06171">
    <property type="entry name" value="Sigma70_r4"/>
    <property type="match status" value="1"/>
</dbReference>
<keyword evidence="4" id="KW-0804">Transcription</keyword>
<dbReference type="PANTHER" id="PTHR30385">
    <property type="entry name" value="SIGMA FACTOR F FLAGELLAR"/>
    <property type="match status" value="1"/>
</dbReference>
<feature type="domain" description="RNA polymerase sigma-70 region 2" evidence="6">
    <location>
        <begin position="42"/>
        <end position="110"/>
    </location>
</feature>
<dbReference type="InterPro" id="IPR000943">
    <property type="entry name" value="RNA_pol_sigma70"/>
</dbReference>
<evidence type="ECO:0000259" key="5">
    <source>
        <dbReference type="Pfam" id="PF04539"/>
    </source>
</evidence>
<keyword evidence="2" id="KW-0731">Sigma factor</keyword>
<keyword evidence="1" id="KW-0805">Transcription regulation</keyword>
<dbReference type="InterPro" id="IPR007630">
    <property type="entry name" value="RNA_pol_sigma70_r4"/>
</dbReference>
<dbReference type="NCBIfam" id="TIGR02937">
    <property type="entry name" value="sigma70-ECF"/>
    <property type="match status" value="1"/>
</dbReference>
<protein>
    <submittedName>
        <fullName evidence="8">SigB/SigF/SigG family RNA polymerase sigma factor</fullName>
    </submittedName>
</protein>
<sequence>MTTATTATLERRDYGDVLEMFRELSQSPLGSNDYLRRRERIIRHCLPLAEHIARRYGGRGEPHDDLLQTARLGLLNAVERFDCESGSDFLAFAVPTIMGEVKRYFRDNGWSVHVPRRLKEGRAAVTAATAELSQRLNRAPTPSELARELGVERSEVVEGLIAAQCYQTRSLDAPAAGAGSEDGMSVCDRLGAVDPGMDVVEFREAVRPLIAALPQRERDIIVMRFFEGMTQTQIAHRLGVSQMHISRLLAKTLGQLRAGLD</sequence>
<feature type="domain" description="RNA polymerase sigma-70 region 4" evidence="7">
    <location>
        <begin position="210"/>
        <end position="258"/>
    </location>
</feature>
<dbReference type="PRINTS" id="PR00046">
    <property type="entry name" value="SIGMA70FCT"/>
</dbReference>
<evidence type="ECO:0000256" key="3">
    <source>
        <dbReference type="ARBA" id="ARBA00023125"/>
    </source>
</evidence>
<dbReference type="InterPro" id="IPR013325">
    <property type="entry name" value="RNA_pol_sigma_r2"/>
</dbReference>
<keyword evidence="3" id="KW-0238">DNA-binding</keyword>
<gene>
    <name evidence="8" type="ORF">N4S67_23690</name>
</gene>
<evidence type="ECO:0000259" key="6">
    <source>
        <dbReference type="Pfam" id="PF04542"/>
    </source>
</evidence>
<comment type="caution">
    <text evidence="8">The sequence shown here is derived from an EMBL/GenBank/DDBJ whole genome shotgun (WGS) entry which is preliminary data.</text>
</comment>
<evidence type="ECO:0000259" key="7">
    <source>
        <dbReference type="Pfam" id="PF04545"/>
    </source>
</evidence>
<evidence type="ECO:0000313" key="8">
    <source>
        <dbReference type="EMBL" id="MCT7661414.1"/>
    </source>
</evidence>
<evidence type="ECO:0000256" key="2">
    <source>
        <dbReference type="ARBA" id="ARBA00023082"/>
    </source>
</evidence>
<dbReference type="InterPro" id="IPR013324">
    <property type="entry name" value="RNA_pol_sigma_r3/r4-like"/>
</dbReference>
<dbReference type="Pfam" id="PF04545">
    <property type="entry name" value="Sigma70_r4"/>
    <property type="match status" value="1"/>
</dbReference>